<reference evidence="2 3" key="1">
    <citation type="submission" date="2023-10" db="EMBL/GenBank/DDBJ databases">
        <title>Two novel species belonging to the OM43/NOR5 clade.</title>
        <authorList>
            <person name="Park M."/>
        </authorList>
    </citation>
    <scope>NUCLEOTIDE SEQUENCE [LARGE SCALE GENOMIC DNA]</scope>
    <source>
        <strain evidence="2 3">IMCC45268</strain>
    </source>
</reference>
<dbReference type="Pfam" id="PF01243">
    <property type="entry name" value="PNPOx_N"/>
    <property type="match status" value="1"/>
</dbReference>
<dbReference type="RefSeq" id="WP_407329912.1">
    <property type="nucleotide sequence ID" value="NZ_CP136865.1"/>
</dbReference>
<gene>
    <name evidence="2" type="ORF">R0137_08285</name>
</gene>
<feature type="domain" description="Pyridoxamine 5'-phosphate oxidase N-terminal" evidence="1">
    <location>
        <begin position="24"/>
        <end position="123"/>
    </location>
</feature>
<evidence type="ECO:0000259" key="1">
    <source>
        <dbReference type="Pfam" id="PF01243"/>
    </source>
</evidence>
<dbReference type="PANTHER" id="PTHR42815">
    <property type="entry name" value="FAD-BINDING, PUTATIVE (AFU_ORTHOLOGUE AFUA_6G07600)-RELATED"/>
    <property type="match status" value="1"/>
</dbReference>
<dbReference type="Gene3D" id="2.30.110.10">
    <property type="entry name" value="Electron Transport, Fmn-binding Protein, Chain A"/>
    <property type="match status" value="1"/>
</dbReference>
<dbReference type="SUPFAM" id="SSF50475">
    <property type="entry name" value="FMN-binding split barrel"/>
    <property type="match status" value="1"/>
</dbReference>
<evidence type="ECO:0000313" key="2">
    <source>
        <dbReference type="EMBL" id="WOJ98555.1"/>
    </source>
</evidence>
<dbReference type="EMBL" id="CP136865">
    <property type="protein sequence ID" value="WOJ98555.1"/>
    <property type="molecule type" value="Genomic_DNA"/>
</dbReference>
<dbReference type="InterPro" id="IPR012349">
    <property type="entry name" value="Split_barrel_FMN-bd"/>
</dbReference>
<keyword evidence="3" id="KW-1185">Reference proteome</keyword>
<name>A0ABZ0IHK7_9GAMM</name>
<accession>A0ABZ0IHK7</accession>
<organism evidence="2 3">
    <name type="scientific">Congregibacter brevis</name>
    <dbReference type="NCBI Taxonomy" id="3081201"/>
    <lineage>
        <taxon>Bacteria</taxon>
        <taxon>Pseudomonadati</taxon>
        <taxon>Pseudomonadota</taxon>
        <taxon>Gammaproteobacteria</taxon>
        <taxon>Cellvibrionales</taxon>
        <taxon>Halieaceae</taxon>
        <taxon>Congregibacter</taxon>
    </lineage>
</organism>
<dbReference type="PANTHER" id="PTHR42815:SF2">
    <property type="entry name" value="FAD-BINDING, PUTATIVE (AFU_ORTHOLOGUE AFUA_6G07600)-RELATED"/>
    <property type="match status" value="1"/>
</dbReference>
<dbReference type="InterPro" id="IPR011576">
    <property type="entry name" value="Pyridox_Oxase_N"/>
</dbReference>
<protein>
    <submittedName>
        <fullName evidence="2">Pyridoxamine 5'-phosphate oxidase family protein</fullName>
    </submittedName>
</protein>
<proteinExistence type="predicted"/>
<evidence type="ECO:0000313" key="3">
    <source>
        <dbReference type="Proteomes" id="UP001626549"/>
    </source>
</evidence>
<sequence length="172" mass="19231">MNQLQQLFGEPSARSKDKVRPYMVERVQDFIRQSPFMVMASSSDNGACDASPKGGMPGFVKVLDEKHLLIPDVAGNKLFQSYENIATNPHVGLVFFIPPLDGTARVNGRVTVLRKGDELFESLSLEVFAPDENAKLQQALLLEVVEAYHHCPRALRFSKLWSTKQAKDLEDV</sequence>
<dbReference type="Proteomes" id="UP001626549">
    <property type="component" value="Chromosome"/>
</dbReference>